<dbReference type="PANTHER" id="PTHR10209">
    <property type="entry name" value="OXIDOREDUCTASE, 2OG-FE II OXYGENASE FAMILY PROTEIN"/>
    <property type="match status" value="1"/>
</dbReference>
<evidence type="ECO:0000256" key="4">
    <source>
        <dbReference type="ARBA" id="ARBA00023004"/>
    </source>
</evidence>
<keyword evidence="8" id="KW-1185">Reference proteome</keyword>
<dbReference type="InterPro" id="IPR026992">
    <property type="entry name" value="DIOX_N"/>
</dbReference>
<comment type="caution">
    <text evidence="7">The sequence shown here is derived from an EMBL/GenBank/DDBJ whole genome shotgun (WGS) entry which is preliminary data.</text>
</comment>
<evidence type="ECO:0000313" key="8">
    <source>
        <dbReference type="Proteomes" id="UP000655225"/>
    </source>
</evidence>
<comment type="similarity">
    <text evidence="1 5">Belongs to the iron/ascorbate-dependent oxidoreductase family.</text>
</comment>
<dbReference type="FunFam" id="2.60.120.330:FF:000005">
    <property type="entry name" value="1-aminocyclopropane-1-carboxylate oxidase homolog 1"/>
    <property type="match status" value="1"/>
</dbReference>
<dbReference type="PANTHER" id="PTHR10209:SF859">
    <property type="entry name" value="OS03G0690500 PROTEIN"/>
    <property type="match status" value="1"/>
</dbReference>
<organism evidence="7 8">
    <name type="scientific">Tetracentron sinense</name>
    <name type="common">Spur-leaf</name>
    <dbReference type="NCBI Taxonomy" id="13715"/>
    <lineage>
        <taxon>Eukaryota</taxon>
        <taxon>Viridiplantae</taxon>
        <taxon>Streptophyta</taxon>
        <taxon>Embryophyta</taxon>
        <taxon>Tracheophyta</taxon>
        <taxon>Spermatophyta</taxon>
        <taxon>Magnoliopsida</taxon>
        <taxon>Trochodendrales</taxon>
        <taxon>Trochodendraceae</taxon>
        <taxon>Tetracentron</taxon>
    </lineage>
</organism>
<evidence type="ECO:0000313" key="7">
    <source>
        <dbReference type="EMBL" id="KAF8392220.1"/>
    </source>
</evidence>
<dbReference type="InterPro" id="IPR027443">
    <property type="entry name" value="IPNS-like_sf"/>
</dbReference>
<evidence type="ECO:0000256" key="5">
    <source>
        <dbReference type="RuleBase" id="RU003682"/>
    </source>
</evidence>
<accession>A0A834YS65</accession>
<evidence type="ECO:0000256" key="2">
    <source>
        <dbReference type="ARBA" id="ARBA00022723"/>
    </source>
</evidence>
<dbReference type="OMA" id="VRDYVIY"/>
<evidence type="ECO:0000256" key="1">
    <source>
        <dbReference type="ARBA" id="ARBA00008056"/>
    </source>
</evidence>
<keyword evidence="4 5" id="KW-0408">Iron</keyword>
<keyword evidence="3 5" id="KW-0560">Oxidoreductase</keyword>
<dbReference type="GO" id="GO:0051213">
    <property type="term" value="F:dioxygenase activity"/>
    <property type="evidence" value="ECO:0007669"/>
    <property type="project" value="UniProtKB-ARBA"/>
</dbReference>
<keyword evidence="2 5" id="KW-0479">Metal-binding</keyword>
<dbReference type="PROSITE" id="PS51471">
    <property type="entry name" value="FE2OG_OXY"/>
    <property type="match status" value="1"/>
</dbReference>
<dbReference type="InterPro" id="IPR005123">
    <property type="entry name" value="Oxoglu/Fe-dep_dioxygenase_dom"/>
</dbReference>
<proteinExistence type="inferred from homology"/>
<name>A0A834YS65_TETSI</name>
<dbReference type="OrthoDB" id="288590at2759"/>
<evidence type="ECO:0000259" key="6">
    <source>
        <dbReference type="PROSITE" id="PS51471"/>
    </source>
</evidence>
<dbReference type="Proteomes" id="UP000655225">
    <property type="component" value="Unassembled WGS sequence"/>
</dbReference>
<dbReference type="Pfam" id="PF03171">
    <property type="entry name" value="2OG-FeII_Oxy"/>
    <property type="match status" value="1"/>
</dbReference>
<dbReference type="Pfam" id="PF14226">
    <property type="entry name" value="DIOX_N"/>
    <property type="match status" value="1"/>
</dbReference>
<evidence type="ECO:0000256" key="3">
    <source>
        <dbReference type="ARBA" id="ARBA00023002"/>
    </source>
</evidence>
<gene>
    <name evidence="7" type="ORF">HHK36_022562</name>
</gene>
<sequence>MAVSNTGKILAGTTEDYDRTRELKAFDCTKAGVKGLVDTGVAKIPRIFIHPREKLDEKWDFDKTHSEIPMIDLEGIDKDATRRKKIVEQVQDASETWGFFQVINHGIPISVLDGMIDGVHRFYEQDTEVKKEYYTRDPTRKVVYNSNFYLYQSPAANWRDTLFCPMAPVPPNPEELPVACRDIMIEYSKQVNRLGITLFELLSEALGLNPYHLKDMDCAEGHYFLCHYYPACPEPELTMGLGKHSDNDFLTILLQNHISSLQVLHQNQWVDVLPIPGALVVNIGDLLQLITNNRFKSVEHRVLANHMGPRVSVACFISTNVLPSTKMYGPIKELLSEENPPIYRETTVRDYIAYFRSKGLDGNSALPHFRL</sequence>
<reference evidence="7 8" key="1">
    <citation type="submission" date="2020-04" db="EMBL/GenBank/DDBJ databases">
        <title>Plant Genome Project.</title>
        <authorList>
            <person name="Zhang R.-G."/>
        </authorList>
    </citation>
    <scope>NUCLEOTIDE SEQUENCE [LARGE SCALE GENOMIC DNA]</scope>
    <source>
        <strain evidence="7">YNK0</strain>
        <tissue evidence="7">Leaf</tissue>
    </source>
</reference>
<dbReference type="InterPro" id="IPR044861">
    <property type="entry name" value="IPNS-like_FE2OG_OXY"/>
</dbReference>
<protein>
    <recommendedName>
        <fullName evidence="6">Fe2OG dioxygenase domain-containing protein</fullName>
    </recommendedName>
</protein>
<dbReference type="EMBL" id="JABCRI010000016">
    <property type="protein sequence ID" value="KAF8392220.1"/>
    <property type="molecule type" value="Genomic_DNA"/>
</dbReference>
<dbReference type="GO" id="GO:0046872">
    <property type="term" value="F:metal ion binding"/>
    <property type="evidence" value="ECO:0007669"/>
    <property type="project" value="UniProtKB-KW"/>
</dbReference>
<dbReference type="Gene3D" id="2.60.120.330">
    <property type="entry name" value="B-lactam Antibiotic, Isopenicillin N Synthase, Chain"/>
    <property type="match status" value="1"/>
</dbReference>
<feature type="domain" description="Fe2OG dioxygenase" evidence="6">
    <location>
        <begin position="220"/>
        <end position="319"/>
    </location>
</feature>
<dbReference type="SUPFAM" id="SSF51197">
    <property type="entry name" value="Clavaminate synthase-like"/>
    <property type="match status" value="1"/>
</dbReference>
<dbReference type="AlphaFoldDB" id="A0A834YS65"/>